<organism evidence="2 3">
    <name type="scientific">Effrenium voratum</name>
    <dbReference type="NCBI Taxonomy" id="2562239"/>
    <lineage>
        <taxon>Eukaryota</taxon>
        <taxon>Sar</taxon>
        <taxon>Alveolata</taxon>
        <taxon>Dinophyceae</taxon>
        <taxon>Suessiales</taxon>
        <taxon>Symbiodiniaceae</taxon>
        <taxon>Effrenium</taxon>
    </lineage>
</organism>
<dbReference type="AlphaFoldDB" id="A0AA36N2F9"/>
<reference evidence="2" key="1">
    <citation type="submission" date="2023-08" db="EMBL/GenBank/DDBJ databases">
        <authorList>
            <person name="Chen Y."/>
            <person name="Shah S."/>
            <person name="Dougan E. K."/>
            <person name="Thang M."/>
            <person name="Chan C."/>
        </authorList>
    </citation>
    <scope>NUCLEOTIDE SEQUENCE</scope>
</reference>
<proteinExistence type="predicted"/>
<evidence type="ECO:0000256" key="1">
    <source>
        <dbReference type="SAM" id="MobiDB-lite"/>
    </source>
</evidence>
<comment type="caution">
    <text evidence="2">The sequence shown here is derived from an EMBL/GenBank/DDBJ whole genome shotgun (WGS) entry which is preliminary data.</text>
</comment>
<name>A0AA36N2F9_9DINO</name>
<gene>
    <name evidence="2" type="ORF">EVOR1521_LOCUS15306</name>
</gene>
<keyword evidence="3" id="KW-1185">Reference proteome</keyword>
<feature type="region of interest" description="Disordered" evidence="1">
    <location>
        <begin position="1"/>
        <end position="26"/>
    </location>
</feature>
<protein>
    <submittedName>
        <fullName evidence="2">Uncharacterized protein</fullName>
    </submittedName>
</protein>
<evidence type="ECO:0000313" key="3">
    <source>
        <dbReference type="Proteomes" id="UP001178507"/>
    </source>
</evidence>
<accession>A0AA36N2F9</accession>
<dbReference type="Proteomes" id="UP001178507">
    <property type="component" value="Unassembled WGS sequence"/>
</dbReference>
<dbReference type="EMBL" id="CAUJNA010001930">
    <property type="protein sequence ID" value="CAJ1389748.1"/>
    <property type="molecule type" value="Genomic_DNA"/>
</dbReference>
<evidence type="ECO:0000313" key="2">
    <source>
        <dbReference type="EMBL" id="CAJ1389748.1"/>
    </source>
</evidence>
<sequence>MCTATGGNGRDRQGWPQSTTPRRSAWGATGTMIWLCSRREPSNTSGSLSEASSSQCSICRRFVTPKFGDGPIPSSSPSLQCFHSCFVSMDIYGTSCLAERCLGALLILRAGCDLPAVQSADVNR</sequence>